<dbReference type="PROSITE" id="PS00916">
    <property type="entry name" value="PI3_4_KINASE_2"/>
    <property type="match status" value="1"/>
</dbReference>
<dbReference type="GO" id="GO:0016303">
    <property type="term" value="F:1-phosphatidylinositol-3-kinase activity"/>
    <property type="evidence" value="ECO:0007669"/>
    <property type="project" value="InterPro"/>
</dbReference>
<proteinExistence type="inferred from homology"/>
<dbReference type="GO" id="GO:0005524">
    <property type="term" value="F:ATP binding"/>
    <property type="evidence" value="ECO:0007669"/>
    <property type="project" value="UniProtKB-UniRule"/>
</dbReference>
<accession>A0AA86RX84</accession>
<dbReference type="InterPro" id="IPR015433">
    <property type="entry name" value="PI3/4_kinase"/>
</dbReference>
<keyword evidence="7" id="KW-1185">Reference proteome</keyword>
<dbReference type="GO" id="GO:0005768">
    <property type="term" value="C:endosome"/>
    <property type="evidence" value="ECO:0007669"/>
    <property type="project" value="TreeGrafter"/>
</dbReference>
<dbReference type="GO" id="GO:0034271">
    <property type="term" value="C:phosphatidylinositol 3-kinase complex, class III, type I"/>
    <property type="evidence" value="ECO:0007669"/>
    <property type="project" value="TreeGrafter"/>
</dbReference>
<dbReference type="PANTHER" id="PTHR10048">
    <property type="entry name" value="PHOSPHATIDYLINOSITOL KINASE"/>
    <property type="match status" value="1"/>
</dbReference>
<dbReference type="Proteomes" id="UP001642409">
    <property type="component" value="Unassembled WGS sequence"/>
</dbReference>
<organism evidence="5">
    <name type="scientific">Hexamita inflata</name>
    <dbReference type="NCBI Taxonomy" id="28002"/>
    <lineage>
        <taxon>Eukaryota</taxon>
        <taxon>Metamonada</taxon>
        <taxon>Diplomonadida</taxon>
        <taxon>Hexamitidae</taxon>
        <taxon>Hexamitinae</taxon>
        <taxon>Hexamita</taxon>
    </lineage>
</organism>
<dbReference type="InterPro" id="IPR008290">
    <property type="entry name" value="PI3K_Vps34"/>
</dbReference>
<dbReference type="AlphaFoldDB" id="A0AA86RX84"/>
<evidence type="ECO:0000313" key="6">
    <source>
        <dbReference type="EMBL" id="CAL6083342.1"/>
    </source>
</evidence>
<keyword evidence="3" id="KW-0547">Nucleotide-binding</keyword>
<dbReference type="PANTHER" id="PTHR10048:SF7">
    <property type="entry name" value="PHOSPHATIDYLINOSITOL 3-KINASE CATALYTIC SUBUNIT TYPE 3"/>
    <property type="match status" value="1"/>
</dbReference>
<reference evidence="6 7" key="2">
    <citation type="submission" date="2024-07" db="EMBL/GenBank/DDBJ databases">
        <authorList>
            <person name="Akdeniz Z."/>
        </authorList>
    </citation>
    <scope>NUCLEOTIDE SEQUENCE [LARGE SCALE GENOMIC DNA]</scope>
</reference>
<feature type="domain" description="PI3K/PI4K catalytic" evidence="4">
    <location>
        <begin position="602"/>
        <end position="886"/>
    </location>
</feature>
<comment type="similarity">
    <text evidence="3">Belongs to the PI3/PI4-kinase family.</text>
</comment>
<dbReference type="GO" id="GO:0000407">
    <property type="term" value="C:phagophore assembly site"/>
    <property type="evidence" value="ECO:0007669"/>
    <property type="project" value="TreeGrafter"/>
</dbReference>
<dbReference type="InterPro" id="IPR000403">
    <property type="entry name" value="PI3/4_kinase_cat_dom"/>
</dbReference>
<protein>
    <submittedName>
        <fullName evidence="5">Putative</fullName>
    </submittedName>
</protein>
<gene>
    <name evidence="6" type="ORF">HINF_LOCUS61678</name>
    <name evidence="5" type="ORF">HINF_LOCUS61885</name>
</gene>
<evidence type="ECO:0000256" key="1">
    <source>
        <dbReference type="ARBA" id="ARBA00022679"/>
    </source>
</evidence>
<evidence type="ECO:0000256" key="2">
    <source>
        <dbReference type="ARBA" id="ARBA00022777"/>
    </source>
</evidence>
<comment type="caution">
    <text evidence="5">The sequence shown here is derived from an EMBL/GenBank/DDBJ whole genome shotgun (WGS) entry which is preliminary data.</text>
</comment>
<dbReference type="EMBL" id="CAXDID020000371">
    <property type="protein sequence ID" value="CAL6083342.1"/>
    <property type="molecule type" value="Genomic_DNA"/>
</dbReference>
<dbReference type="GO" id="GO:0000045">
    <property type="term" value="P:autophagosome assembly"/>
    <property type="evidence" value="ECO:0007669"/>
    <property type="project" value="TreeGrafter"/>
</dbReference>
<sequence length="902" mass="105837">MSKSIAQTFNQTVQPTKTCRHNLAINIDKISIPRRHLLKSLVFSENLPIDIQVKVRLMKLQEEICPWIYTSFQRSVDFNTDYVVYGYNYLIEFPIAIQLLTPECSIQFSIEGYEIKMENSADLFKPIFEFYQLSNGTNSINIQDTTLVYEVRPISNIPIVFLQDAILAPYKKTYRPIQQELKITAKDFTDIANNRLSTFQFAACIEMEKQIFQFENYKSTQIEETVSVRPDILTEYQNNPLKVPINCQNVSPLNRNQQLDVIELIDTRKNNPERVLTDMVKGMNYSGILFQDNMDQVQYFTQNDYSKIRTYFQNEKQIQQPFYNKSQIDVFFQKKPSKYLQFEQLSDSAIQQPDYQQQQIIEQISKQNMLVPLSEEQAKLIQRFKDSIKIKQPEMFIRLVESSFICKEYSEQFFIDFKNVPSCQILLLFRNIDTRSLAMRYVSQLTTKDVYQSMMQLTLAVGDDIETELGDYLADICSQRNNIYLLSQFYFFLNCWKWNAVERNEKRVDKYEAAMQKYLCLVQKRSQIFSKEISQTIQLVDDMQKLIKTVKEQSQERLVLIELLRAEIKKNDLYPTLLSPKQAVMFPFIMRDNKPIYVKGVNPDRIHVFKSAKKPFLIALKEVIDVKEDKSPEGQSPDSSTEKATKETCILIKFKDDVRTDVMVLQLFRLMESQLRENNIQLEPSHYAAFAFDQDFGMIECVFPSISIDDIITNKSLQTISKYLSEELIKDPSHTQQLTKYTKSTALYSIMTYILAIGDRHMENLLMQPNGKLFHIDFGWLFNRDPKIKIPMKISKEMVDVMGGVESQWFQQFMSYLVTSFLILRKEANYLCSLLLLLKGSGIKVVEEDIVKNFDWLQQRFCLDLDDDEASLRMMQIVNQQLSAVFPKIVDSLHRWIQNQRK</sequence>
<dbReference type="PIRSF" id="PIRSF000587">
    <property type="entry name" value="PI3K_Vps34"/>
    <property type="match status" value="1"/>
</dbReference>
<dbReference type="SMART" id="SM00146">
    <property type="entry name" value="PI3Kc"/>
    <property type="match status" value="1"/>
</dbReference>
<dbReference type="GO" id="GO:0006897">
    <property type="term" value="P:endocytosis"/>
    <property type="evidence" value="ECO:0007669"/>
    <property type="project" value="TreeGrafter"/>
</dbReference>
<keyword evidence="3" id="KW-0067">ATP-binding</keyword>
<evidence type="ECO:0000256" key="3">
    <source>
        <dbReference type="PIRNR" id="PIRNR000587"/>
    </source>
</evidence>
<dbReference type="PROSITE" id="PS50290">
    <property type="entry name" value="PI3_4_KINASE_3"/>
    <property type="match status" value="1"/>
</dbReference>
<dbReference type="SUPFAM" id="SSF56112">
    <property type="entry name" value="Protein kinase-like (PK-like)"/>
    <property type="match status" value="1"/>
</dbReference>
<evidence type="ECO:0000313" key="5">
    <source>
        <dbReference type="EMBL" id="CAI9974240.1"/>
    </source>
</evidence>
<dbReference type="InterPro" id="IPR036940">
    <property type="entry name" value="PI3/4_kinase_cat_sf"/>
</dbReference>
<evidence type="ECO:0000259" key="4">
    <source>
        <dbReference type="PROSITE" id="PS50290"/>
    </source>
</evidence>
<dbReference type="Gene3D" id="1.10.1070.11">
    <property type="entry name" value="Phosphatidylinositol 3-/4-kinase, catalytic domain"/>
    <property type="match status" value="1"/>
</dbReference>
<dbReference type="GO" id="GO:0034272">
    <property type="term" value="C:phosphatidylinositol 3-kinase complex, class III, type II"/>
    <property type="evidence" value="ECO:0007669"/>
    <property type="project" value="TreeGrafter"/>
</dbReference>
<dbReference type="GO" id="GO:0048015">
    <property type="term" value="P:phosphatidylinositol-mediated signaling"/>
    <property type="evidence" value="ECO:0007669"/>
    <property type="project" value="TreeGrafter"/>
</dbReference>
<dbReference type="GO" id="GO:0005777">
    <property type="term" value="C:peroxisome"/>
    <property type="evidence" value="ECO:0007669"/>
    <property type="project" value="TreeGrafter"/>
</dbReference>
<dbReference type="InterPro" id="IPR011009">
    <property type="entry name" value="Kinase-like_dom_sf"/>
</dbReference>
<dbReference type="Gene3D" id="3.30.1010.10">
    <property type="entry name" value="Phosphatidylinositol 3-kinase Catalytic Subunit, Chain A, domain 4"/>
    <property type="match status" value="1"/>
</dbReference>
<keyword evidence="1 3" id="KW-0808">Transferase</keyword>
<dbReference type="EMBL" id="CATOUU010001140">
    <property type="protein sequence ID" value="CAI9974240.1"/>
    <property type="molecule type" value="Genomic_DNA"/>
</dbReference>
<keyword evidence="2 3" id="KW-0418">Kinase</keyword>
<evidence type="ECO:0000313" key="7">
    <source>
        <dbReference type="Proteomes" id="UP001642409"/>
    </source>
</evidence>
<name>A0AA86RX84_9EUKA</name>
<dbReference type="Pfam" id="PF00454">
    <property type="entry name" value="PI3_PI4_kinase"/>
    <property type="match status" value="1"/>
</dbReference>
<dbReference type="InterPro" id="IPR018936">
    <property type="entry name" value="PI3/4_kinase_CS"/>
</dbReference>
<reference evidence="5" key="1">
    <citation type="submission" date="2023-06" db="EMBL/GenBank/DDBJ databases">
        <authorList>
            <person name="Kurt Z."/>
        </authorList>
    </citation>
    <scope>NUCLEOTIDE SEQUENCE</scope>
</reference>